<name>A0A3P6FZ37_BRAOL</name>
<dbReference type="AlphaFoldDB" id="A0A3P6FZ37"/>
<feature type="signal peptide" evidence="2">
    <location>
        <begin position="1"/>
        <end position="29"/>
    </location>
</feature>
<sequence>MAISTMGKKNVGLALAMCLVLSSFHEISCQVGGSREFGTLESQESESNVQTFEGKATSSVSHSVEAESEDASSYEAGQGSSSSDDIKRLLQGFNKNAGSEAELMDASETGASNQERVKELQRQIEASASSRTVVEEEEITEEKSKVETSGKTFQGGENTDDGRIYYNNGEKESEGNRGFMIKEPTITRNEDGSMGSREQYESKQESVEGRLEYESKTSSSGSGVLGSLAIGQSGLSLIKLLIWTYHKPYITSAWRCINQDNNGVKGDDSIVIPKYDLNDIIKEESIKGSSSKTSSLITSLTEIVDNHKKRRWTTDVKIGKVSTTETSEKVTKLKMTLKKYVGIKVRELVHRSDYEEILTMAARYEELTRAKVTYISRLATYGTVIREGFKASQRVKTVHQRVILHENVAIEKQKRVDAEFELVKALAQKGDNLAVQIFAMKKAVLKLEAEKKQVEIQFQKSVENLSSVLEESSHAYEKHRVVVREWKEVQASAEYSLETIEKADVVWVQFLNTLT</sequence>
<keyword evidence="2" id="KW-0732">Signal</keyword>
<feature type="compositionally biased region" description="Low complexity" evidence="1">
    <location>
        <begin position="73"/>
        <end position="83"/>
    </location>
</feature>
<evidence type="ECO:0000256" key="1">
    <source>
        <dbReference type="SAM" id="MobiDB-lite"/>
    </source>
</evidence>
<protein>
    <recommendedName>
        <fullName evidence="4">NAI2-like protein</fullName>
    </recommendedName>
</protein>
<reference evidence="3" key="1">
    <citation type="submission" date="2018-11" db="EMBL/GenBank/DDBJ databases">
        <authorList>
            <consortium name="Genoscope - CEA"/>
            <person name="William W."/>
        </authorList>
    </citation>
    <scope>NUCLEOTIDE SEQUENCE</scope>
</reference>
<evidence type="ECO:0000313" key="3">
    <source>
        <dbReference type="EMBL" id="VDD52411.1"/>
    </source>
</evidence>
<proteinExistence type="predicted"/>
<feature type="region of interest" description="Disordered" evidence="1">
    <location>
        <begin position="43"/>
        <end position="85"/>
    </location>
</feature>
<gene>
    <name evidence="3" type="ORF">BOLC1T04800H</name>
</gene>
<dbReference type="EMBL" id="LR031878">
    <property type="protein sequence ID" value="VDD52411.1"/>
    <property type="molecule type" value="Genomic_DNA"/>
</dbReference>
<feature type="compositionally biased region" description="Basic and acidic residues" evidence="1">
    <location>
        <begin position="198"/>
        <end position="215"/>
    </location>
</feature>
<feature type="region of interest" description="Disordered" evidence="1">
    <location>
        <begin position="128"/>
        <end position="222"/>
    </location>
</feature>
<evidence type="ECO:0008006" key="4">
    <source>
        <dbReference type="Google" id="ProtNLM"/>
    </source>
</evidence>
<evidence type="ECO:0000256" key="2">
    <source>
        <dbReference type="SAM" id="SignalP"/>
    </source>
</evidence>
<feature type="chain" id="PRO_5018086860" description="NAI2-like protein" evidence="2">
    <location>
        <begin position="30"/>
        <end position="515"/>
    </location>
</feature>
<accession>A0A3P6FZ37</accession>
<organism evidence="3">
    <name type="scientific">Brassica oleracea</name>
    <name type="common">Wild cabbage</name>
    <dbReference type="NCBI Taxonomy" id="3712"/>
    <lineage>
        <taxon>Eukaryota</taxon>
        <taxon>Viridiplantae</taxon>
        <taxon>Streptophyta</taxon>
        <taxon>Embryophyta</taxon>
        <taxon>Tracheophyta</taxon>
        <taxon>Spermatophyta</taxon>
        <taxon>Magnoliopsida</taxon>
        <taxon>eudicotyledons</taxon>
        <taxon>Gunneridae</taxon>
        <taxon>Pentapetalae</taxon>
        <taxon>rosids</taxon>
        <taxon>malvids</taxon>
        <taxon>Brassicales</taxon>
        <taxon>Brassicaceae</taxon>
        <taxon>Brassiceae</taxon>
        <taxon>Brassica</taxon>
    </lineage>
</organism>